<evidence type="ECO:0000256" key="1">
    <source>
        <dbReference type="SAM" id="MobiDB-lite"/>
    </source>
</evidence>
<dbReference type="HOGENOM" id="CLU_055876_0_0_1"/>
<feature type="compositionally biased region" description="Basic residues" evidence="1">
    <location>
        <begin position="316"/>
        <end position="329"/>
    </location>
</feature>
<gene>
    <name evidence="2" type="ORF">SU7_1286</name>
</gene>
<feature type="compositionally biased region" description="Acidic residues" evidence="1">
    <location>
        <begin position="249"/>
        <end position="259"/>
    </location>
</feature>
<evidence type="ECO:0000313" key="2">
    <source>
        <dbReference type="EMBL" id="EJS43642.1"/>
    </source>
</evidence>
<feature type="region of interest" description="Disordered" evidence="1">
    <location>
        <begin position="233"/>
        <end position="264"/>
    </location>
</feature>
<feature type="compositionally biased region" description="Polar residues" evidence="1">
    <location>
        <begin position="345"/>
        <end position="369"/>
    </location>
</feature>
<feature type="compositionally biased region" description="Polar residues" evidence="1">
    <location>
        <begin position="233"/>
        <end position="245"/>
    </location>
</feature>
<proteinExistence type="predicted"/>
<protein>
    <submittedName>
        <fullName evidence="2">Btn2p</fullName>
    </submittedName>
</protein>
<feature type="region of interest" description="Disordered" evidence="1">
    <location>
        <begin position="281"/>
        <end position="369"/>
    </location>
</feature>
<dbReference type="OrthoDB" id="4067212at2759"/>
<dbReference type="EMBL" id="ALIE01000088">
    <property type="protein sequence ID" value="EJS43642.1"/>
    <property type="molecule type" value="Genomic_DNA"/>
</dbReference>
<feature type="region of interest" description="Disordered" evidence="1">
    <location>
        <begin position="393"/>
        <end position="413"/>
    </location>
</feature>
<accession>J8LNH0</accession>
<feature type="compositionally biased region" description="Basic and acidic residues" evidence="1">
    <location>
        <begin position="281"/>
        <end position="315"/>
    </location>
</feature>
<evidence type="ECO:0000313" key="3">
    <source>
        <dbReference type="Proteomes" id="UP000006968"/>
    </source>
</evidence>
<organism evidence="2 3">
    <name type="scientific">Saccharomyces arboricola (strain H-6 / AS 2.3317 / CBS 10644)</name>
    <name type="common">Yeast</name>
    <dbReference type="NCBI Taxonomy" id="1160507"/>
    <lineage>
        <taxon>Eukaryota</taxon>
        <taxon>Fungi</taxon>
        <taxon>Dikarya</taxon>
        <taxon>Ascomycota</taxon>
        <taxon>Saccharomycotina</taxon>
        <taxon>Saccharomycetes</taxon>
        <taxon>Saccharomycetales</taxon>
        <taxon>Saccharomycetaceae</taxon>
        <taxon>Saccharomyces</taxon>
    </lineage>
</organism>
<comment type="caution">
    <text evidence="2">The sequence shown here is derived from an EMBL/GenBank/DDBJ whole genome shotgun (WGS) entry which is preliminary data.</text>
</comment>
<dbReference type="Proteomes" id="UP000006968">
    <property type="component" value="Chromosome VII"/>
</dbReference>
<sequence length="413" mass="47872">MFSVFNSPCVFEQLPTFNQPISSHHFEYNSPVSYYPECKKRRAVKANSTSSERRGRNRSETLKYALAETPNGYTLSLYKRIPHELFSKYINENLNELKDNHYRPTYHVVRDFFGNQYYVEDKVNEDVLLRSALEDLDLKAIGKKIAKDLFQDYEMELNHRGDELSILSKKDNVYKNFSLDQVFDDVFVIGCGLENMDDDYRDKYALLKIGLAKHEGENMSSNAQQPKVLQNISAEEQSQGETKASPSYAEEEEGEDDAVETQSFKEEQIKKWIEEERLMQEENRKAEQEKLVKQRKEKEKKEKQAKLKAKKESLIRKQKAKRAHQKKKQGSSPSTTLKIEVGYKDNNSNTDVAGSDNESTNSESDMNSCSFLSDNTLRRHVSPILEDVEDEELDRYNESLSRSPRGNSIIEDM</sequence>
<dbReference type="AlphaFoldDB" id="J8LNH0"/>
<reference evidence="2 3" key="1">
    <citation type="journal article" date="2013" name="BMC Genomics">
        <title>High quality de novo sequencing and assembly of the Saccharomyces arboricolus genome.</title>
        <authorList>
            <person name="Liti G."/>
            <person name="Nguyen Ba A.N."/>
            <person name="Blythe M."/>
            <person name="Mueller C.A."/>
            <person name="Bergstroem A."/>
            <person name="Cubillos F.A."/>
            <person name="Dafhnis-Calas F."/>
            <person name="Khoshraftar S."/>
            <person name="Malla S."/>
            <person name="Mehta N."/>
            <person name="Siow C.C."/>
            <person name="Warringer J."/>
            <person name="Moses A.M."/>
            <person name="Louis E.J."/>
            <person name="Nieduszynski C.A."/>
        </authorList>
    </citation>
    <scope>NUCLEOTIDE SEQUENCE [LARGE SCALE GENOMIC DNA]</scope>
    <source>
        <strain evidence="3">H-6 / AS 2.3317 / CBS 10644</strain>
    </source>
</reference>
<keyword evidence="3" id="KW-1185">Reference proteome</keyword>
<name>J8LNH0_SACAR</name>